<reference evidence="6" key="1">
    <citation type="submission" date="2018-02" db="EMBL/GenBank/DDBJ databases">
        <authorList>
            <person name="Seth-Smith MB H."/>
            <person name="Seth-Smith H."/>
        </authorList>
    </citation>
    <scope>NUCLEOTIDE SEQUENCE [LARGE SCALE GENOMIC DNA]</scope>
</reference>
<dbReference type="EMBL" id="LR130759">
    <property type="protein sequence ID" value="VDM89534.1"/>
    <property type="molecule type" value="Genomic_DNA"/>
</dbReference>
<dbReference type="GO" id="GO:0046872">
    <property type="term" value="F:metal ion binding"/>
    <property type="evidence" value="ECO:0007669"/>
    <property type="project" value="UniProtKB-KW"/>
</dbReference>
<dbReference type="PANTHER" id="PTHR40447">
    <property type="entry name" value="ANAEROBIC SULFITE REDUCTASE SUBUNIT A"/>
    <property type="match status" value="1"/>
</dbReference>
<evidence type="ECO:0000313" key="5">
    <source>
        <dbReference type="EMBL" id="VDM89534.1"/>
    </source>
</evidence>
<feature type="domain" description="4Fe-4S ferredoxin-type" evidence="4">
    <location>
        <begin position="344"/>
        <end position="372"/>
    </location>
</feature>
<gene>
    <name evidence="5" type="primary">asrA</name>
    <name evidence="5" type="ORF">MB901379_03111</name>
</gene>
<dbReference type="Proteomes" id="UP000269998">
    <property type="component" value="Chromosome"/>
</dbReference>
<dbReference type="GO" id="GO:0051536">
    <property type="term" value="F:iron-sulfur cluster binding"/>
    <property type="evidence" value="ECO:0007669"/>
    <property type="project" value="UniProtKB-KW"/>
</dbReference>
<dbReference type="PROSITE" id="PS51379">
    <property type="entry name" value="4FE4S_FER_2"/>
    <property type="match status" value="2"/>
</dbReference>
<dbReference type="PROSITE" id="PS00198">
    <property type="entry name" value="4FE4S_FER_1"/>
    <property type="match status" value="2"/>
</dbReference>
<keyword evidence="2" id="KW-0408">Iron</keyword>
<dbReference type="InterPro" id="IPR017896">
    <property type="entry name" value="4Fe4S_Fe-S-bd"/>
</dbReference>
<protein>
    <submittedName>
        <fullName evidence="5">Anaerobic sulfite reductase iron-sulfur subunit</fullName>
    </submittedName>
</protein>
<dbReference type="Pfam" id="PF17179">
    <property type="entry name" value="Fer4_22"/>
    <property type="match status" value="1"/>
</dbReference>
<evidence type="ECO:0000256" key="3">
    <source>
        <dbReference type="ARBA" id="ARBA00023014"/>
    </source>
</evidence>
<name>A0A3S4CD49_9MYCO</name>
<dbReference type="InterPro" id="IPR017900">
    <property type="entry name" value="4Fe4S_Fe_S_CS"/>
</dbReference>
<evidence type="ECO:0000313" key="6">
    <source>
        <dbReference type="Proteomes" id="UP000269998"/>
    </source>
</evidence>
<dbReference type="AlphaFoldDB" id="A0A3S4CD49"/>
<dbReference type="KEGG" id="mbai:MB901379_03111"/>
<dbReference type="PANTHER" id="PTHR40447:SF1">
    <property type="entry name" value="ANAEROBIC SULFITE REDUCTASE SUBUNIT A"/>
    <property type="match status" value="1"/>
</dbReference>
<feature type="domain" description="4Fe-4S ferredoxin-type" evidence="4">
    <location>
        <begin position="262"/>
        <end position="294"/>
    </location>
</feature>
<keyword evidence="6" id="KW-1185">Reference proteome</keyword>
<dbReference type="SUPFAM" id="SSF46548">
    <property type="entry name" value="alpha-helical ferredoxin"/>
    <property type="match status" value="1"/>
</dbReference>
<keyword evidence="3" id="KW-0411">Iron-sulfur</keyword>
<organism evidence="5 6">
    <name type="scientific">Mycobacterium basiliense</name>
    <dbReference type="NCBI Taxonomy" id="2094119"/>
    <lineage>
        <taxon>Bacteria</taxon>
        <taxon>Bacillati</taxon>
        <taxon>Actinomycetota</taxon>
        <taxon>Actinomycetes</taxon>
        <taxon>Mycobacteriales</taxon>
        <taxon>Mycobacteriaceae</taxon>
        <taxon>Mycobacterium</taxon>
    </lineage>
</organism>
<dbReference type="RefSeq" id="WP_174236954.1">
    <property type="nucleotide sequence ID" value="NZ_CBCSKE010000002.1"/>
</dbReference>
<evidence type="ECO:0000259" key="4">
    <source>
        <dbReference type="PROSITE" id="PS51379"/>
    </source>
</evidence>
<sequence>MPTRPGGKSDAAVPDTLLLDTTGLHRLIEVLIERGYRVIGPTLRDNAIVLAELQSAHDLPSGWGVDVGPGHYRVRRRDDAAVFGHSSGPQSWKQFLHPPRQRMWAGSPDGSSVTESETEVPRYALLGVRGCDLAAIATLDRVLGRTEYPDSSYVARRQRIFVVAVNCTEPGGLCFCASMGTGPAVGPGYDLALTERLDGDEVTYLIDVGSPAGADVLAALSSTPASSDQVRCARTDVEAAADRMGRHMPDTDLRDLLVRSRESPQWDEVASRCLTCGNCTMVCPTCFCTSTEDVSDLTGEHAERWRHWASCFEFDFTYVHGGGSVRQSGASRYRHWLTHKLGTWHDQFGMSGCVGCGRCIAWCPTGIDITAEMNKMAGDG</sequence>
<proteinExistence type="predicted"/>
<evidence type="ECO:0000256" key="2">
    <source>
        <dbReference type="ARBA" id="ARBA00023004"/>
    </source>
</evidence>
<keyword evidence="1" id="KW-0479">Metal-binding</keyword>
<evidence type="ECO:0000256" key="1">
    <source>
        <dbReference type="ARBA" id="ARBA00022723"/>
    </source>
</evidence>
<accession>A0A3S4CD49</accession>